<dbReference type="Proteomes" id="UP000295718">
    <property type="component" value="Unassembled WGS sequence"/>
</dbReference>
<feature type="transmembrane region" description="Helical" evidence="1">
    <location>
        <begin position="200"/>
        <end position="221"/>
    </location>
</feature>
<dbReference type="RefSeq" id="WP_108702675.1">
    <property type="nucleotide sequence ID" value="NZ_JPNB01000003.1"/>
</dbReference>
<dbReference type="STRING" id="1469948.GCA_000732725_04043"/>
<protein>
    <submittedName>
        <fullName evidence="2">Uncharacterized membrane protein YoaK (UPF0700 family)</fullName>
    </submittedName>
</protein>
<sequence>MVIIMIKWIRNEIDLLLHYNMSMVGGFLGAYALLERGGNFGSSQTSNMIYLMVGWLHGSVSEILIHTFSLLIYIITLIIAFLLPKYVKTDMRCICIVAEVTGALFTGFLPAKINPIVALYPIFAMTGLQWGTFSGAKGYASSTIFSTNNLRQTVYSFTEYCRTKESAELQKFKFFMLTLIFYHSGVVIGFISVVNWHVTGIWMCIAPLITAFTLLTAATAAQRRTDFENLAQKS</sequence>
<keyword evidence="1" id="KW-1133">Transmembrane helix</keyword>
<proteinExistence type="predicted"/>
<reference evidence="2 3" key="1">
    <citation type="submission" date="2019-03" db="EMBL/GenBank/DDBJ databases">
        <title>Genomic Encyclopedia of Type Strains, Phase IV (KMG-IV): sequencing the most valuable type-strain genomes for metagenomic binning, comparative biology and taxonomic classification.</title>
        <authorList>
            <person name="Goeker M."/>
        </authorList>
    </citation>
    <scope>NUCLEOTIDE SEQUENCE [LARGE SCALE GENOMIC DNA]</scope>
    <source>
        <strain evidence="2 3">DSM 100556</strain>
    </source>
</reference>
<evidence type="ECO:0000256" key="1">
    <source>
        <dbReference type="SAM" id="Phobius"/>
    </source>
</evidence>
<evidence type="ECO:0000313" key="2">
    <source>
        <dbReference type="EMBL" id="TCL55457.1"/>
    </source>
</evidence>
<feature type="transmembrane region" description="Helical" evidence="1">
    <location>
        <begin position="174"/>
        <end position="194"/>
    </location>
</feature>
<feature type="transmembrane region" description="Helical" evidence="1">
    <location>
        <begin position="63"/>
        <end position="83"/>
    </location>
</feature>
<organism evidence="2 3">
    <name type="scientific">Kineothrix alysoides</name>
    <dbReference type="NCBI Taxonomy" id="1469948"/>
    <lineage>
        <taxon>Bacteria</taxon>
        <taxon>Bacillati</taxon>
        <taxon>Bacillota</taxon>
        <taxon>Clostridia</taxon>
        <taxon>Lachnospirales</taxon>
        <taxon>Lachnospiraceae</taxon>
        <taxon>Kineothrix</taxon>
    </lineage>
</organism>
<name>A0A4R1QQ10_9FIRM</name>
<dbReference type="PANTHER" id="PTHR37314:SF4">
    <property type="entry name" value="UPF0700 TRANSMEMBRANE PROTEIN YOAK"/>
    <property type="match status" value="1"/>
</dbReference>
<dbReference type="OrthoDB" id="7057004at2"/>
<dbReference type="PANTHER" id="PTHR37314">
    <property type="entry name" value="SLR0142 PROTEIN"/>
    <property type="match status" value="1"/>
</dbReference>
<keyword evidence="3" id="KW-1185">Reference proteome</keyword>
<keyword evidence="1" id="KW-0472">Membrane</keyword>
<gene>
    <name evidence="2" type="ORF">EDD76_11590</name>
</gene>
<dbReference type="InterPro" id="IPR010699">
    <property type="entry name" value="DUF1275"/>
</dbReference>
<keyword evidence="1" id="KW-0812">Transmembrane</keyword>
<evidence type="ECO:0000313" key="3">
    <source>
        <dbReference type="Proteomes" id="UP000295718"/>
    </source>
</evidence>
<dbReference type="Pfam" id="PF06912">
    <property type="entry name" value="DUF1275"/>
    <property type="match status" value="1"/>
</dbReference>
<dbReference type="AlphaFoldDB" id="A0A4R1QQ10"/>
<dbReference type="EMBL" id="SLUO01000015">
    <property type="protein sequence ID" value="TCL55457.1"/>
    <property type="molecule type" value="Genomic_DNA"/>
</dbReference>
<comment type="caution">
    <text evidence="2">The sequence shown here is derived from an EMBL/GenBank/DDBJ whole genome shotgun (WGS) entry which is preliminary data.</text>
</comment>
<accession>A0A4R1QQ10</accession>
<feature type="transmembrane region" description="Helical" evidence="1">
    <location>
        <begin position="15"/>
        <end position="34"/>
    </location>
</feature>